<dbReference type="InterPro" id="IPR012340">
    <property type="entry name" value="NA-bd_OB-fold"/>
</dbReference>
<dbReference type="NCBIfam" id="TIGR02779">
    <property type="entry name" value="NHEJ_ligase_lig"/>
    <property type="match status" value="1"/>
</dbReference>
<dbReference type="Gene3D" id="3.90.920.10">
    <property type="entry name" value="DNA primase, PRIM domain"/>
    <property type="match status" value="1"/>
</dbReference>
<evidence type="ECO:0000256" key="17">
    <source>
        <dbReference type="ARBA" id="ARBA00023211"/>
    </source>
</evidence>
<organism evidence="23 24">
    <name type="scientific">Bordetella petrii</name>
    <dbReference type="NCBI Taxonomy" id="94624"/>
    <lineage>
        <taxon>Bacteria</taxon>
        <taxon>Pseudomonadati</taxon>
        <taxon>Pseudomonadota</taxon>
        <taxon>Betaproteobacteria</taxon>
        <taxon>Burkholderiales</taxon>
        <taxon>Alcaligenaceae</taxon>
        <taxon>Bordetella</taxon>
    </lineage>
</organism>
<keyword evidence="17" id="KW-0464">Manganese</keyword>
<evidence type="ECO:0000256" key="21">
    <source>
        <dbReference type="SAM" id="MobiDB-lite"/>
    </source>
</evidence>
<dbReference type="RefSeq" id="WP_289784163.1">
    <property type="nucleotide sequence ID" value="NZ_JAUDJE010000001.1"/>
</dbReference>
<dbReference type="Proteomes" id="UP001175604">
    <property type="component" value="Unassembled WGS sequence"/>
</dbReference>
<evidence type="ECO:0000256" key="20">
    <source>
        <dbReference type="ARBA" id="ARBA00034003"/>
    </source>
</evidence>
<keyword evidence="8" id="KW-0547">Nucleotide-binding</keyword>
<evidence type="ECO:0000256" key="7">
    <source>
        <dbReference type="ARBA" id="ARBA00022723"/>
    </source>
</evidence>
<dbReference type="Pfam" id="PF13298">
    <property type="entry name" value="LigD_N"/>
    <property type="match status" value="1"/>
</dbReference>
<keyword evidence="15" id="KW-0233">DNA recombination</keyword>
<dbReference type="CDD" id="cd07971">
    <property type="entry name" value="OBF_DNA_ligase_LigD"/>
    <property type="match status" value="1"/>
</dbReference>
<keyword evidence="3 23" id="KW-0436">Ligase</keyword>
<evidence type="ECO:0000256" key="11">
    <source>
        <dbReference type="ARBA" id="ARBA00022839"/>
    </source>
</evidence>
<dbReference type="InterPro" id="IPR052171">
    <property type="entry name" value="NHEJ_LigD"/>
</dbReference>
<dbReference type="Gene3D" id="3.30.470.30">
    <property type="entry name" value="DNA ligase/mRNA capping enzyme"/>
    <property type="match status" value="1"/>
</dbReference>
<dbReference type="EC" id="6.5.1.1" evidence="2"/>
<dbReference type="PROSITE" id="PS50160">
    <property type="entry name" value="DNA_LIGASE_A3"/>
    <property type="match status" value="1"/>
</dbReference>
<dbReference type="CDD" id="cd07906">
    <property type="entry name" value="Adenylation_DNA_ligase_LigD_LigC"/>
    <property type="match status" value="1"/>
</dbReference>
<evidence type="ECO:0000259" key="22">
    <source>
        <dbReference type="PROSITE" id="PS50160"/>
    </source>
</evidence>
<keyword evidence="9" id="KW-0227">DNA damage</keyword>
<dbReference type="EMBL" id="JAUDJE010000001">
    <property type="protein sequence ID" value="MDM9557671.1"/>
    <property type="molecule type" value="Genomic_DNA"/>
</dbReference>
<evidence type="ECO:0000256" key="9">
    <source>
        <dbReference type="ARBA" id="ARBA00022763"/>
    </source>
</evidence>
<dbReference type="NCBIfam" id="NF004628">
    <property type="entry name" value="PRK05972.1"/>
    <property type="match status" value="1"/>
</dbReference>
<sequence length="847" mass="92659">MAVDRSLTRYRDKRDFSSTGEPAGAARARRSRDQPLAYVVQRHQARRLHYDFRLELDGVLVSWAVPKGPSRDPEVKRLAVHVEDHPLEYGGFEGDIPKGQYGAGHVDIWDSGTWKPSGDPARGLARGHLRFELEGGRLQGGWVLLRISKEEDQWLLRKLDDAHTVPGDDAEAGAPAAAGRPRKRAAPRKAATARKSGASAKAARQSGAKTRPPGRAAAMPRDLAPQLATLVDRPPSGSGWSYEIKYDGYRIMCALQGRTARLASRNANDWTTRMKPLAEALGRLELGAGWLDGEVVCLDERGISDFQALQNALDGDGQGLRFVAFDLPYWNGRDLRRLPLAERQAMLEALLAELPEDAPLLLTQRLEVADDTEGAAAWTEACRLSLEGLICKRLDSAYVAGRSSTWLKLKCQPRQEFVIGGYTAPAGSRSHLGSLLLGLRQGKRLDYAGRVGTGFDSRTLDMLARRLRPLRRASSPFAQAPRSGQRFHGAAQRDITWVQPELVAEIRYAGWTRDKLLRQAVFLGLREDKPASQAGAEIARPVDQVAPRAAQGDSVAKTRSRHAGVTITHPDRVVLHEPDTTKGDLARYYEAIGAHMMPHLEGRRVALLRCPEGADATCFFQKHLSSTLPDGVAADDTGLIIESVAGLLALVQSGAIEFHTWGARAPHHDKADRITLDLDPGPGVSWRAVVQGARRAKALLEDVGLVPFLKTTGGKGLHVVAPLRPTQPWDTVKAFAQALATQLARESPADLTANMSKARRRGKIFVDYLRNGNGATAVAAFAVRARAGAPVSMPIAWETLDEDNDLRGAVFNIRNALDTLQAGPDPWRDYASRRRTLGPRMVAKLER</sequence>
<gene>
    <name evidence="23" type="primary">ligD</name>
    <name evidence="23" type="ORF">QUC21_01470</name>
</gene>
<keyword evidence="14" id="KW-0238">DNA-binding</keyword>
<dbReference type="PANTHER" id="PTHR42705">
    <property type="entry name" value="BIFUNCTIONAL NON-HOMOLOGOUS END JOINING PROTEIN LIGD"/>
    <property type="match status" value="1"/>
</dbReference>
<evidence type="ECO:0000256" key="14">
    <source>
        <dbReference type="ARBA" id="ARBA00023125"/>
    </source>
</evidence>
<keyword evidence="12" id="KW-0067">ATP-binding</keyword>
<dbReference type="InterPro" id="IPR014145">
    <property type="entry name" value="LigD_pol_dom"/>
</dbReference>
<comment type="catalytic activity">
    <reaction evidence="20">
        <text>ATP + (deoxyribonucleotide)n-3'-hydroxyl + 5'-phospho-(deoxyribonucleotide)m = (deoxyribonucleotide)n+m + AMP + diphosphate.</text>
        <dbReference type="EC" id="6.5.1.1"/>
    </reaction>
</comment>
<dbReference type="SUPFAM" id="SSF50249">
    <property type="entry name" value="Nucleic acid-binding proteins"/>
    <property type="match status" value="1"/>
</dbReference>
<keyword evidence="16" id="KW-0234">DNA repair</keyword>
<evidence type="ECO:0000256" key="6">
    <source>
        <dbReference type="ARBA" id="ARBA00022722"/>
    </source>
</evidence>
<keyword evidence="24" id="KW-1185">Reference proteome</keyword>
<keyword evidence="11" id="KW-0269">Exonuclease</keyword>
<feature type="region of interest" description="Disordered" evidence="21">
    <location>
        <begin position="1"/>
        <end position="33"/>
    </location>
</feature>
<comment type="cofactor">
    <cofactor evidence="1">
        <name>Mn(2+)</name>
        <dbReference type="ChEBI" id="CHEBI:29035"/>
    </cofactor>
</comment>
<dbReference type="InterPro" id="IPR014143">
    <property type="entry name" value="NHEJ_ligase_prk"/>
</dbReference>
<feature type="region of interest" description="Disordered" evidence="21">
    <location>
        <begin position="164"/>
        <end position="218"/>
    </location>
</feature>
<evidence type="ECO:0000313" key="24">
    <source>
        <dbReference type="Proteomes" id="UP001175604"/>
    </source>
</evidence>
<feature type="compositionally biased region" description="Low complexity" evidence="21">
    <location>
        <begin position="188"/>
        <end position="209"/>
    </location>
</feature>
<accession>A0ABT7VXL3</accession>
<feature type="compositionally biased region" description="Basic and acidic residues" evidence="21">
    <location>
        <begin position="1"/>
        <end position="16"/>
    </location>
</feature>
<dbReference type="Pfam" id="PF21686">
    <property type="entry name" value="LigD_Prim-Pol"/>
    <property type="match status" value="1"/>
</dbReference>
<keyword evidence="18" id="KW-0511">Multifunctional enzyme</keyword>
<evidence type="ECO:0000256" key="12">
    <source>
        <dbReference type="ARBA" id="ARBA00022840"/>
    </source>
</evidence>
<evidence type="ECO:0000256" key="19">
    <source>
        <dbReference type="ARBA" id="ARBA00029943"/>
    </source>
</evidence>
<evidence type="ECO:0000256" key="18">
    <source>
        <dbReference type="ARBA" id="ARBA00023268"/>
    </source>
</evidence>
<dbReference type="SUPFAM" id="SSF56091">
    <property type="entry name" value="DNA ligase/mRNA capping enzyme, catalytic domain"/>
    <property type="match status" value="1"/>
</dbReference>
<evidence type="ECO:0000256" key="10">
    <source>
        <dbReference type="ARBA" id="ARBA00022801"/>
    </source>
</evidence>
<dbReference type="Gene3D" id="3.30.1490.70">
    <property type="match status" value="1"/>
</dbReference>
<evidence type="ECO:0000256" key="8">
    <source>
        <dbReference type="ARBA" id="ARBA00022741"/>
    </source>
</evidence>
<keyword evidence="10" id="KW-0378">Hydrolase</keyword>
<protein>
    <recommendedName>
        <fullName evidence="2">DNA ligase (ATP)</fullName>
        <ecNumber evidence="2">6.5.1.1</ecNumber>
    </recommendedName>
    <alternativeName>
        <fullName evidence="19">NHEJ DNA polymerase</fullName>
    </alternativeName>
</protein>
<dbReference type="NCBIfam" id="TIGR02777">
    <property type="entry name" value="LigD_PE_dom"/>
    <property type="match status" value="1"/>
</dbReference>
<evidence type="ECO:0000256" key="15">
    <source>
        <dbReference type="ARBA" id="ARBA00023172"/>
    </source>
</evidence>
<keyword evidence="6" id="KW-0540">Nuclease</keyword>
<dbReference type="Pfam" id="PF04679">
    <property type="entry name" value="DNA_ligase_A_C"/>
    <property type="match status" value="1"/>
</dbReference>
<name>A0ABT7VXL3_9BORD</name>
<dbReference type="InterPro" id="IPR014146">
    <property type="entry name" value="LigD_ligase_dom"/>
</dbReference>
<keyword evidence="7" id="KW-0479">Metal-binding</keyword>
<dbReference type="GO" id="GO:0003910">
    <property type="term" value="F:DNA ligase (ATP) activity"/>
    <property type="evidence" value="ECO:0007669"/>
    <property type="project" value="UniProtKB-EC"/>
</dbReference>
<evidence type="ECO:0000313" key="23">
    <source>
        <dbReference type="EMBL" id="MDM9557671.1"/>
    </source>
</evidence>
<dbReference type="NCBIfam" id="TIGR02776">
    <property type="entry name" value="NHEJ_ligase_prk"/>
    <property type="match status" value="1"/>
</dbReference>
<dbReference type="InterPro" id="IPR012310">
    <property type="entry name" value="DNA_ligase_ATP-dep_cent"/>
</dbReference>
<dbReference type="Gene3D" id="2.40.50.140">
    <property type="entry name" value="Nucleic acid-binding proteins"/>
    <property type="match status" value="1"/>
</dbReference>
<keyword evidence="5" id="KW-0548">Nucleotidyltransferase</keyword>
<feature type="domain" description="ATP-dependent DNA ligase family profile" evidence="22">
    <location>
        <begin position="322"/>
        <end position="410"/>
    </location>
</feature>
<keyword evidence="4" id="KW-0808">Transferase</keyword>
<evidence type="ECO:0000256" key="13">
    <source>
        <dbReference type="ARBA" id="ARBA00022932"/>
    </source>
</evidence>
<dbReference type="Pfam" id="PF01068">
    <property type="entry name" value="DNA_ligase_A_M"/>
    <property type="match status" value="1"/>
</dbReference>
<dbReference type="NCBIfam" id="TIGR02778">
    <property type="entry name" value="ligD_pol"/>
    <property type="match status" value="1"/>
</dbReference>
<proteinExistence type="predicted"/>
<dbReference type="InterPro" id="IPR012309">
    <property type="entry name" value="DNA_ligase_ATP-dep_C"/>
</dbReference>
<dbReference type="PANTHER" id="PTHR42705:SF2">
    <property type="entry name" value="BIFUNCTIONAL NON-HOMOLOGOUS END JOINING PROTEIN LIGD"/>
    <property type="match status" value="1"/>
</dbReference>
<evidence type="ECO:0000256" key="16">
    <source>
        <dbReference type="ARBA" id="ARBA00023204"/>
    </source>
</evidence>
<dbReference type="InterPro" id="IPR014144">
    <property type="entry name" value="LigD_PE_domain"/>
</dbReference>
<keyword evidence="13" id="KW-0239">DNA-directed DNA polymerase</keyword>
<evidence type="ECO:0000256" key="3">
    <source>
        <dbReference type="ARBA" id="ARBA00022598"/>
    </source>
</evidence>
<reference evidence="23" key="1">
    <citation type="submission" date="2023-06" db="EMBL/GenBank/DDBJ databases">
        <title>full genome analysis of Phenantherene degrader P3.</title>
        <authorList>
            <person name="Akbar A."/>
            <person name="Rahmeh R."/>
            <person name="Kishk M."/>
        </authorList>
    </citation>
    <scope>NUCLEOTIDE SEQUENCE</scope>
    <source>
        <strain evidence="23">P3</strain>
    </source>
</reference>
<evidence type="ECO:0000256" key="4">
    <source>
        <dbReference type="ARBA" id="ARBA00022679"/>
    </source>
</evidence>
<evidence type="ECO:0000256" key="1">
    <source>
        <dbReference type="ARBA" id="ARBA00001936"/>
    </source>
</evidence>
<evidence type="ECO:0000256" key="5">
    <source>
        <dbReference type="ARBA" id="ARBA00022695"/>
    </source>
</evidence>
<comment type="caution">
    <text evidence="23">The sequence shown here is derived from an EMBL/GenBank/DDBJ whole genome shotgun (WGS) entry which is preliminary data.</text>
</comment>
<evidence type="ECO:0000256" key="2">
    <source>
        <dbReference type="ARBA" id="ARBA00012727"/>
    </source>
</evidence>